<evidence type="ECO:0000313" key="2">
    <source>
        <dbReference type="Proteomes" id="UP000772434"/>
    </source>
</evidence>
<sequence>MSAYATFNLISLRILFGKALLKGQVLYTEPLERRPETRQEDKNSLQIAQIPMPASEWLAFLYNFDMYDLKVPEHGLFRGFILYRVFNSIFFGASSAFNGRVQQKVHSRQEWHAKYAFRLLFFCLARFALSYSDTWNRNDDDFSDAELYSEIVDCFEDDPKDESCTFVGGLEQEGIPSPSRAAR</sequence>
<organism evidence="1 2">
    <name type="scientific">Rhodocollybia butyracea</name>
    <dbReference type="NCBI Taxonomy" id="206335"/>
    <lineage>
        <taxon>Eukaryota</taxon>
        <taxon>Fungi</taxon>
        <taxon>Dikarya</taxon>
        <taxon>Basidiomycota</taxon>
        <taxon>Agaricomycotina</taxon>
        <taxon>Agaricomycetes</taxon>
        <taxon>Agaricomycetidae</taxon>
        <taxon>Agaricales</taxon>
        <taxon>Marasmiineae</taxon>
        <taxon>Omphalotaceae</taxon>
        <taxon>Rhodocollybia</taxon>
    </lineage>
</organism>
<comment type="caution">
    <text evidence="1">The sequence shown here is derived from an EMBL/GenBank/DDBJ whole genome shotgun (WGS) entry which is preliminary data.</text>
</comment>
<accession>A0A9P5PD92</accession>
<protein>
    <submittedName>
        <fullName evidence="1">Uncharacterized protein</fullName>
    </submittedName>
</protein>
<reference evidence="1" key="1">
    <citation type="submission" date="2020-11" db="EMBL/GenBank/DDBJ databases">
        <authorList>
            <consortium name="DOE Joint Genome Institute"/>
            <person name="Ahrendt S."/>
            <person name="Riley R."/>
            <person name="Andreopoulos W."/>
            <person name="Labutti K."/>
            <person name="Pangilinan J."/>
            <person name="Ruiz-Duenas F.J."/>
            <person name="Barrasa J.M."/>
            <person name="Sanchez-Garcia M."/>
            <person name="Camarero S."/>
            <person name="Miyauchi S."/>
            <person name="Serrano A."/>
            <person name="Linde D."/>
            <person name="Babiker R."/>
            <person name="Drula E."/>
            <person name="Ayuso-Fernandez I."/>
            <person name="Pacheco R."/>
            <person name="Padilla G."/>
            <person name="Ferreira P."/>
            <person name="Barriuso J."/>
            <person name="Kellner H."/>
            <person name="Castanera R."/>
            <person name="Alfaro M."/>
            <person name="Ramirez L."/>
            <person name="Pisabarro A.G."/>
            <person name="Kuo A."/>
            <person name="Tritt A."/>
            <person name="Lipzen A."/>
            <person name="He G."/>
            <person name="Yan M."/>
            <person name="Ng V."/>
            <person name="Cullen D."/>
            <person name="Martin F."/>
            <person name="Rosso M.-N."/>
            <person name="Henrissat B."/>
            <person name="Hibbett D."/>
            <person name="Martinez A.T."/>
            <person name="Grigoriev I.V."/>
        </authorList>
    </citation>
    <scope>NUCLEOTIDE SEQUENCE</scope>
    <source>
        <strain evidence="1">AH 40177</strain>
    </source>
</reference>
<dbReference type="Pfam" id="PF20414">
    <property type="entry name" value="DUF6698"/>
    <property type="match status" value="1"/>
</dbReference>
<name>A0A9P5PD92_9AGAR</name>
<dbReference type="InterPro" id="IPR046521">
    <property type="entry name" value="DUF6698"/>
</dbReference>
<gene>
    <name evidence="1" type="ORF">BDP27DRAFT_1369993</name>
</gene>
<evidence type="ECO:0000313" key="1">
    <source>
        <dbReference type="EMBL" id="KAF9061057.1"/>
    </source>
</evidence>
<dbReference type="AlphaFoldDB" id="A0A9P5PD92"/>
<dbReference type="EMBL" id="JADNRY010000216">
    <property type="protein sequence ID" value="KAF9061057.1"/>
    <property type="molecule type" value="Genomic_DNA"/>
</dbReference>
<dbReference type="OrthoDB" id="3220614at2759"/>
<proteinExistence type="predicted"/>
<dbReference type="Proteomes" id="UP000772434">
    <property type="component" value="Unassembled WGS sequence"/>
</dbReference>
<keyword evidence="2" id="KW-1185">Reference proteome</keyword>